<evidence type="ECO:0000313" key="2">
    <source>
        <dbReference type="EMBL" id="KAF2239280.1"/>
    </source>
</evidence>
<feature type="compositionally biased region" description="Basic and acidic residues" evidence="1">
    <location>
        <begin position="271"/>
        <end position="284"/>
    </location>
</feature>
<keyword evidence="2" id="KW-0132">Cell division</keyword>
<protein>
    <submittedName>
        <fullName evidence="2">Cell division control 14, SIN component</fullName>
    </submittedName>
</protein>
<name>A0A6A6HP78_VIRVR</name>
<dbReference type="AlphaFoldDB" id="A0A6A6HP78"/>
<feature type="compositionally biased region" description="Low complexity" evidence="1">
    <location>
        <begin position="233"/>
        <end position="244"/>
    </location>
</feature>
<feature type="region of interest" description="Disordered" evidence="1">
    <location>
        <begin position="216"/>
        <end position="247"/>
    </location>
</feature>
<reference evidence="2" key="1">
    <citation type="journal article" date="2020" name="Stud. Mycol.">
        <title>101 Dothideomycetes genomes: a test case for predicting lifestyles and emergence of pathogens.</title>
        <authorList>
            <person name="Haridas S."/>
            <person name="Albert R."/>
            <person name="Binder M."/>
            <person name="Bloem J."/>
            <person name="Labutti K."/>
            <person name="Salamov A."/>
            <person name="Andreopoulos B."/>
            <person name="Baker S."/>
            <person name="Barry K."/>
            <person name="Bills G."/>
            <person name="Bluhm B."/>
            <person name="Cannon C."/>
            <person name="Castanera R."/>
            <person name="Culley D."/>
            <person name="Daum C."/>
            <person name="Ezra D."/>
            <person name="Gonzalez J."/>
            <person name="Henrissat B."/>
            <person name="Kuo A."/>
            <person name="Liang C."/>
            <person name="Lipzen A."/>
            <person name="Lutzoni F."/>
            <person name="Magnuson J."/>
            <person name="Mondo S."/>
            <person name="Nolan M."/>
            <person name="Ohm R."/>
            <person name="Pangilinan J."/>
            <person name="Park H.-J."/>
            <person name="Ramirez L."/>
            <person name="Alfaro M."/>
            <person name="Sun H."/>
            <person name="Tritt A."/>
            <person name="Yoshinaga Y."/>
            <person name="Zwiers L.-H."/>
            <person name="Turgeon B."/>
            <person name="Goodwin S."/>
            <person name="Spatafora J."/>
            <person name="Crous P."/>
            <person name="Grigoriev I."/>
        </authorList>
    </citation>
    <scope>NUCLEOTIDE SEQUENCE</scope>
    <source>
        <strain evidence="2">Tuck. ex Michener</strain>
    </source>
</reference>
<accession>A0A6A6HP78</accession>
<sequence>MESLLSLAFDNLSSKDNNRLRKGLKQIEGLLAQLCLPASVLASPSKRRPSALPLAGSTGPQAKSLSELTSDPAFVEFFRLQESFEWNVTSRLLATLDNLLGNQPSSYTDTLILSTLTLLQGLLLLHPPSRHLLSPSLPMTSILDLLDATNPPPIQSSALLLLVIALLGCPANTRNFERLDGLRTVSSLFKAKETARDVQRRAVEFFYFYLMTEEPTATTTEEEEEEEIASDQAATSKSAPSATSGPEGGAVKLAAVFSRSLDSGKGARSALQREGRVTRTSEEKQELLGRHLGNVHDLVHDLKRESPFGGKAC</sequence>
<gene>
    <name evidence="2" type="ORF">EV356DRAFT_528555</name>
</gene>
<keyword evidence="3" id="KW-1185">Reference proteome</keyword>
<evidence type="ECO:0000256" key="1">
    <source>
        <dbReference type="SAM" id="MobiDB-lite"/>
    </source>
</evidence>
<proteinExistence type="predicted"/>
<dbReference type="Pfam" id="PF08045">
    <property type="entry name" value="CDC14"/>
    <property type="match status" value="1"/>
</dbReference>
<dbReference type="EMBL" id="ML991773">
    <property type="protein sequence ID" value="KAF2239280.1"/>
    <property type="molecule type" value="Genomic_DNA"/>
</dbReference>
<dbReference type="PANTHER" id="PTHR34065">
    <property type="entry name" value="CELL DIVISION CONTROL PROTEIN 14"/>
    <property type="match status" value="1"/>
</dbReference>
<dbReference type="GO" id="GO:0051301">
    <property type="term" value="P:cell division"/>
    <property type="evidence" value="ECO:0007669"/>
    <property type="project" value="UniProtKB-KW"/>
</dbReference>
<keyword evidence="2" id="KW-0131">Cell cycle</keyword>
<feature type="region of interest" description="Disordered" evidence="1">
    <location>
        <begin position="261"/>
        <end position="284"/>
    </location>
</feature>
<evidence type="ECO:0000313" key="3">
    <source>
        <dbReference type="Proteomes" id="UP000800092"/>
    </source>
</evidence>
<feature type="compositionally biased region" description="Acidic residues" evidence="1">
    <location>
        <begin position="220"/>
        <end position="229"/>
    </location>
</feature>
<dbReference type="OrthoDB" id="5357220at2759"/>
<organism evidence="2 3">
    <name type="scientific">Viridothelium virens</name>
    <name type="common">Speckled blister lichen</name>
    <name type="synonym">Trypethelium virens</name>
    <dbReference type="NCBI Taxonomy" id="1048519"/>
    <lineage>
        <taxon>Eukaryota</taxon>
        <taxon>Fungi</taxon>
        <taxon>Dikarya</taxon>
        <taxon>Ascomycota</taxon>
        <taxon>Pezizomycotina</taxon>
        <taxon>Dothideomycetes</taxon>
        <taxon>Dothideomycetes incertae sedis</taxon>
        <taxon>Trypetheliales</taxon>
        <taxon>Trypetheliaceae</taxon>
        <taxon>Viridothelium</taxon>
    </lineage>
</organism>
<dbReference type="Proteomes" id="UP000800092">
    <property type="component" value="Unassembled WGS sequence"/>
</dbReference>
<dbReference type="PANTHER" id="PTHR34065:SF1">
    <property type="entry name" value="CELL DIVISION CONTROL PROTEIN 14"/>
    <property type="match status" value="1"/>
</dbReference>
<feature type="region of interest" description="Disordered" evidence="1">
    <location>
        <begin position="44"/>
        <end position="63"/>
    </location>
</feature>
<dbReference type="InterPro" id="IPR012535">
    <property type="entry name" value="Cell_div_Cdc14"/>
</dbReference>